<dbReference type="EMBL" id="AXCJ01000001">
    <property type="protein sequence ID" value="ETO91751.1"/>
    <property type="molecule type" value="Genomic_DNA"/>
</dbReference>
<evidence type="ECO:0008006" key="4">
    <source>
        <dbReference type="Google" id="ProtNLM"/>
    </source>
</evidence>
<dbReference type="GO" id="GO:0016020">
    <property type="term" value="C:membrane"/>
    <property type="evidence" value="ECO:0007669"/>
    <property type="project" value="InterPro"/>
</dbReference>
<dbReference type="SUPFAM" id="SSF81343">
    <property type="entry name" value="Fumarate reductase respiratory complex transmembrane subunits"/>
    <property type="match status" value="1"/>
</dbReference>
<reference evidence="2 3" key="1">
    <citation type="journal article" date="2013" name="PLoS ONE">
        <title>Bacterial endosymbiosis in a chordate host: long-term co-evolution and conservation of secondary metabolism.</title>
        <authorList>
            <person name="Kwan J.C."/>
            <person name="Schmidt E.W."/>
        </authorList>
    </citation>
    <scope>NUCLEOTIDE SEQUENCE [LARGE SCALE GENOMIC DNA]</scope>
    <source>
        <strain evidence="3">L6</strain>
    </source>
</reference>
<evidence type="ECO:0000313" key="3">
    <source>
        <dbReference type="Proteomes" id="UP000018951"/>
    </source>
</evidence>
<proteinExistence type="predicted"/>
<sequence length="99" mass="11657">MFYKDMSFFYRDIPDMYMTIPIRVESLFFLFPINHPVLSILSLGLMLFHGAMGTEVIFDDYMSNVLLRKFIICTIYLVSSIAWLMFVISILFYYSAYSG</sequence>
<keyword evidence="3" id="KW-1185">Reference proteome</keyword>
<dbReference type="AlphaFoldDB" id="W2V026"/>
<dbReference type="STRING" id="1401685.P857_924"/>
<keyword evidence="1" id="KW-0472">Membrane</keyword>
<keyword evidence="1" id="KW-0812">Transmembrane</keyword>
<organism evidence="2 3">
    <name type="scientific">Candidatus Xenolissoclinum pacificiensis L6</name>
    <dbReference type="NCBI Taxonomy" id="1401685"/>
    <lineage>
        <taxon>Bacteria</taxon>
        <taxon>Pseudomonadati</taxon>
        <taxon>Pseudomonadota</taxon>
        <taxon>Alphaproteobacteria</taxon>
        <taxon>Rickettsiales</taxon>
        <taxon>Anaplasmataceae</taxon>
        <taxon>Candidatus Xenolissoclinum</taxon>
    </lineage>
</organism>
<accession>W2V026</accession>
<feature type="transmembrane region" description="Helical" evidence="1">
    <location>
        <begin position="37"/>
        <end position="58"/>
    </location>
</feature>
<name>W2V026_9RICK</name>
<dbReference type="Gene3D" id="1.20.1300.10">
    <property type="entry name" value="Fumarate reductase/succinate dehydrogenase, transmembrane subunit"/>
    <property type="match status" value="1"/>
</dbReference>
<evidence type="ECO:0000256" key="1">
    <source>
        <dbReference type="SAM" id="Phobius"/>
    </source>
</evidence>
<keyword evidence="1" id="KW-1133">Transmembrane helix</keyword>
<dbReference type="InterPro" id="IPR034804">
    <property type="entry name" value="SQR/QFR_C/D"/>
</dbReference>
<dbReference type="Proteomes" id="UP000018951">
    <property type="component" value="Unassembled WGS sequence"/>
</dbReference>
<evidence type="ECO:0000313" key="2">
    <source>
        <dbReference type="EMBL" id="ETO91751.1"/>
    </source>
</evidence>
<feature type="transmembrane region" description="Helical" evidence="1">
    <location>
        <begin position="70"/>
        <end position="94"/>
    </location>
</feature>
<gene>
    <name evidence="2" type="ORF">P857_924</name>
</gene>
<protein>
    <recommendedName>
        <fullName evidence="4">Succinate dehydrogenase, hydrophobic membrane anchor protein</fullName>
    </recommendedName>
</protein>
<comment type="caution">
    <text evidence="2">The sequence shown here is derived from an EMBL/GenBank/DDBJ whole genome shotgun (WGS) entry which is preliminary data.</text>
</comment>